<dbReference type="GO" id="GO:0005524">
    <property type="term" value="F:ATP binding"/>
    <property type="evidence" value="ECO:0007669"/>
    <property type="project" value="UniProtKB-UniRule"/>
</dbReference>
<dbReference type="InterPro" id="IPR022955">
    <property type="entry name" value="GMP_synthase"/>
</dbReference>
<proteinExistence type="inferred from homology"/>
<evidence type="ECO:0000256" key="7">
    <source>
        <dbReference type="ARBA" id="ARBA00022755"/>
    </source>
</evidence>
<keyword evidence="7 14" id="KW-0658">Purine biosynthesis</keyword>
<dbReference type="NCBIfam" id="TIGR00884">
    <property type="entry name" value="guaA_Cterm"/>
    <property type="match status" value="1"/>
</dbReference>
<dbReference type="UniPathway" id="UPA00189">
    <property type="reaction ID" value="UER00296"/>
</dbReference>
<dbReference type="FunFam" id="3.40.50.620:FF:000001">
    <property type="entry name" value="GMP synthase [glutamine-hydrolyzing]"/>
    <property type="match status" value="1"/>
</dbReference>
<evidence type="ECO:0000256" key="11">
    <source>
        <dbReference type="ARBA" id="ARBA00031356"/>
    </source>
</evidence>
<comment type="function">
    <text evidence="12">Catalyzes the conversion of xanthine monophosphate (XMP) to GMP in the presence of glutamine and ATP through an adenyl-XMP intermediate.</text>
</comment>
<dbReference type="InterPro" id="IPR014729">
    <property type="entry name" value="Rossmann-like_a/b/a_fold"/>
</dbReference>
<accession>A0A067G9A6</accession>
<dbReference type="PANTHER" id="PTHR11922">
    <property type="entry name" value="GMP SYNTHASE-RELATED"/>
    <property type="match status" value="1"/>
</dbReference>
<feature type="binding site" evidence="14">
    <location>
        <begin position="232"/>
        <end position="238"/>
    </location>
    <ligand>
        <name>ATP</name>
        <dbReference type="ChEBI" id="CHEBI:30616"/>
    </ligand>
</feature>
<dbReference type="PROSITE" id="PS51553">
    <property type="entry name" value="GMPS_ATP_PPASE"/>
    <property type="match status" value="1"/>
</dbReference>
<dbReference type="Gene3D" id="3.40.50.620">
    <property type="entry name" value="HUPs"/>
    <property type="match status" value="1"/>
</dbReference>
<dbReference type="InterPro" id="IPR029062">
    <property type="entry name" value="Class_I_gatase-like"/>
</dbReference>
<evidence type="ECO:0000256" key="8">
    <source>
        <dbReference type="ARBA" id="ARBA00022840"/>
    </source>
</evidence>
<dbReference type="CDD" id="cd01742">
    <property type="entry name" value="GATase1_GMP_Synthase"/>
    <property type="match status" value="1"/>
</dbReference>
<gene>
    <name evidence="16" type="ORF">CISIN_1g039743mg</name>
</gene>
<comment type="catalytic activity">
    <reaction evidence="13">
        <text>XMP + L-glutamine + ATP + H2O = GMP + L-glutamate + AMP + diphosphate + 2 H(+)</text>
        <dbReference type="Rhea" id="RHEA:11680"/>
        <dbReference type="ChEBI" id="CHEBI:15377"/>
        <dbReference type="ChEBI" id="CHEBI:15378"/>
        <dbReference type="ChEBI" id="CHEBI:29985"/>
        <dbReference type="ChEBI" id="CHEBI:30616"/>
        <dbReference type="ChEBI" id="CHEBI:33019"/>
        <dbReference type="ChEBI" id="CHEBI:57464"/>
        <dbReference type="ChEBI" id="CHEBI:58115"/>
        <dbReference type="ChEBI" id="CHEBI:58359"/>
        <dbReference type="ChEBI" id="CHEBI:456215"/>
        <dbReference type="EC" id="6.3.5.2"/>
    </reaction>
</comment>
<dbReference type="InterPro" id="IPR017926">
    <property type="entry name" value="GATASE"/>
</dbReference>
<dbReference type="SMR" id="A0A067G9A6"/>
<keyword evidence="6 14" id="KW-0332">GMP biosynthesis</keyword>
<dbReference type="SUPFAM" id="SSF52402">
    <property type="entry name" value="Adenine nucleotide alpha hydrolases-like"/>
    <property type="match status" value="1"/>
</dbReference>
<name>A0A067G9A6_CITSI</name>
<evidence type="ECO:0000256" key="13">
    <source>
        <dbReference type="ARBA" id="ARBA00049404"/>
    </source>
</evidence>
<dbReference type="Pfam" id="PF00958">
    <property type="entry name" value="GMP_synt_C"/>
    <property type="match status" value="1"/>
</dbReference>
<dbReference type="PRINTS" id="PR00096">
    <property type="entry name" value="GATASE"/>
</dbReference>
<dbReference type="InterPro" id="IPR001674">
    <property type="entry name" value="GMP_synth_C"/>
</dbReference>
<evidence type="ECO:0000256" key="2">
    <source>
        <dbReference type="ARBA" id="ARBA00012746"/>
    </source>
</evidence>
<dbReference type="SUPFAM" id="SSF52317">
    <property type="entry name" value="Class I glutamine amidotransferase-like"/>
    <property type="match status" value="1"/>
</dbReference>
<keyword evidence="17" id="KW-1185">Reference proteome</keyword>
<dbReference type="Proteomes" id="UP000027120">
    <property type="component" value="Unassembled WGS sequence"/>
</dbReference>
<dbReference type="GO" id="GO:0005829">
    <property type="term" value="C:cytosol"/>
    <property type="evidence" value="ECO:0000318"/>
    <property type="project" value="GO_Central"/>
</dbReference>
<sequence>MENKPELVLILDYGSQYTHLITRRIRSLSILSLCLSGTCSLDDITAKNPRVVILSGGPHSVHSPDAPAFPAGFLEWALSNGVYVLGICYGLQLMVQKLDGVVKVGEKQEYGRMEILVERSSGIFGNKKVGHHQVVWMSHGDEAVVLPDGFEVVARSQQGAVAAVENREKRLFGLQYHPEVTHSPEGMETLRYFLFDVCGVNAGWKLENVLDEEVKCIKDTVGLEDHVICALSGGVDSTVAATLVHKAIGDRLHCVFVDNGLLRYKERERVMDTFEKDLHLPVTCVDATDQFLSKLKGVIDPETKRKIIGKEFICIFDAFAHDLEQKLGKKPAYLVQGTLYPDVIESCPPPGTGRTHSHTIKSHHNVGGLPKDMKLKLIEPLKLLFKDEVRQLGRILNVPEQFLKRHPFPGPGLAVRVLGDVTEGNSLDILRQVDEIFIQSIKEAGLYDLIWQAFAVFLPVRSVGVQGDQRTHSHVVALRAVTSQDGMTADWYYFEHKFLDDVARKICNTVRGVNRVVQDITSKPPSTIEWE</sequence>
<dbReference type="FunFam" id="3.30.300.10:FF:000002">
    <property type="entry name" value="GMP synthase [glutamine-hydrolyzing]"/>
    <property type="match status" value="1"/>
</dbReference>
<evidence type="ECO:0000256" key="3">
    <source>
        <dbReference type="ARBA" id="ARBA00021562"/>
    </source>
</evidence>
<dbReference type="InterPro" id="IPR004739">
    <property type="entry name" value="GMP_synth_GATase"/>
</dbReference>
<evidence type="ECO:0000256" key="6">
    <source>
        <dbReference type="ARBA" id="ARBA00022749"/>
    </source>
</evidence>
<dbReference type="NCBIfam" id="TIGR00888">
    <property type="entry name" value="guaA_Nterm"/>
    <property type="match status" value="1"/>
</dbReference>
<comment type="pathway">
    <text evidence="1">Purine metabolism; GMP biosynthesis; GMP from XMP (L-Gln route): step 1/1.</text>
</comment>
<dbReference type="GO" id="GO:0003921">
    <property type="term" value="F:GMP synthase activity"/>
    <property type="evidence" value="ECO:0000318"/>
    <property type="project" value="GO_Central"/>
</dbReference>
<dbReference type="SUPFAM" id="SSF54810">
    <property type="entry name" value="GMP synthetase C-terminal dimerisation domain"/>
    <property type="match status" value="1"/>
</dbReference>
<dbReference type="Gene3D" id="3.40.50.880">
    <property type="match status" value="1"/>
</dbReference>
<evidence type="ECO:0000256" key="4">
    <source>
        <dbReference type="ARBA" id="ARBA00022598"/>
    </source>
</evidence>
<dbReference type="EC" id="6.3.5.2" evidence="2"/>
<keyword evidence="9" id="KW-0315">Glutamine amidotransferase</keyword>
<dbReference type="CDD" id="cd01997">
    <property type="entry name" value="GMP_synthase_C"/>
    <property type="match status" value="1"/>
</dbReference>
<dbReference type="AlphaFoldDB" id="A0A067G9A6"/>
<evidence type="ECO:0000256" key="1">
    <source>
        <dbReference type="ARBA" id="ARBA00005153"/>
    </source>
</evidence>
<dbReference type="HAMAP" id="MF_00344">
    <property type="entry name" value="GMP_synthase"/>
    <property type="match status" value="1"/>
</dbReference>
<reference evidence="16 17" key="1">
    <citation type="submission" date="2014-04" db="EMBL/GenBank/DDBJ databases">
        <authorList>
            <consortium name="International Citrus Genome Consortium"/>
            <person name="Gmitter F."/>
            <person name="Chen C."/>
            <person name="Farmerie W."/>
            <person name="Harkins T."/>
            <person name="Desany B."/>
            <person name="Mohiuddin M."/>
            <person name="Kodira C."/>
            <person name="Borodovsky M."/>
            <person name="Lomsadze A."/>
            <person name="Burns P."/>
            <person name="Jenkins J."/>
            <person name="Prochnik S."/>
            <person name="Shu S."/>
            <person name="Chapman J."/>
            <person name="Pitluck S."/>
            <person name="Schmutz J."/>
            <person name="Rokhsar D."/>
        </authorList>
    </citation>
    <scope>NUCLEOTIDE SEQUENCE</scope>
</reference>
<evidence type="ECO:0000256" key="9">
    <source>
        <dbReference type="ARBA" id="ARBA00022962"/>
    </source>
</evidence>
<protein>
    <recommendedName>
        <fullName evidence="3">GMP synthase [glutamine-hydrolyzing]</fullName>
        <ecNumber evidence="2">6.3.5.2</ecNumber>
    </recommendedName>
    <alternativeName>
        <fullName evidence="10">GMP synthetase</fullName>
    </alternativeName>
    <alternativeName>
        <fullName evidence="11">Glutamine amidotransferase</fullName>
    </alternativeName>
</protein>
<evidence type="ECO:0000256" key="14">
    <source>
        <dbReference type="PROSITE-ProRule" id="PRU00886"/>
    </source>
</evidence>
<evidence type="ECO:0000256" key="5">
    <source>
        <dbReference type="ARBA" id="ARBA00022741"/>
    </source>
</evidence>
<dbReference type="EMBL" id="KK784881">
    <property type="protein sequence ID" value="KDO76233.1"/>
    <property type="molecule type" value="Genomic_DNA"/>
</dbReference>
<dbReference type="Gene3D" id="3.30.300.10">
    <property type="match status" value="1"/>
</dbReference>
<dbReference type="PROSITE" id="PS51273">
    <property type="entry name" value="GATASE_TYPE_1"/>
    <property type="match status" value="1"/>
</dbReference>
<keyword evidence="4" id="KW-0436">Ligase</keyword>
<keyword evidence="5 14" id="KW-0547">Nucleotide-binding</keyword>
<feature type="domain" description="GMPS ATP-PPase" evidence="15">
    <location>
        <begin position="204"/>
        <end position="405"/>
    </location>
</feature>
<organism evidence="16 17">
    <name type="scientific">Citrus sinensis</name>
    <name type="common">Sweet orange</name>
    <name type="synonym">Citrus aurantium var. sinensis</name>
    <dbReference type="NCBI Taxonomy" id="2711"/>
    <lineage>
        <taxon>Eukaryota</taxon>
        <taxon>Viridiplantae</taxon>
        <taxon>Streptophyta</taxon>
        <taxon>Embryophyta</taxon>
        <taxon>Tracheophyta</taxon>
        <taxon>Spermatophyta</taxon>
        <taxon>Magnoliopsida</taxon>
        <taxon>eudicotyledons</taxon>
        <taxon>Gunneridae</taxon>
        <taxon>Pentapetalae</taxon>
        <taxon>rosids</taxon>
        <taxon>malvids</taxon>
        <taxon>Sapindales</taxon>
        <taxon>Rutaceae</taxon>
        <taxon>Aurantioideae</taxon>
        <taxon>Citrus</taxon>
    </lineage>
</organism>
<dbReference type="PaxDb" id="2711-XP_006476558.1"/>
<dbReference type="STRING" id="2711.A0A067G9A6"/>
<dbReference type="GO" id="GO:0006177">
    <property type="term" value="P:GMP biosynthetic process"/>
    <property type="evidence" value="ECO:0000318"/>
    <property type="project" value="GO_Central"/>
</dbReference>
<dbReference type="eggNOG" id="KOG1622">
    <property type="taxonomic scope" value="Eukaryota"/>
</dbReference>
<evidence type="ECO:0000259" key="15">
    <source>
        <dbReference type="PROSITE" id="PS51553"/>
    </source>
</evidence>
<evidence type="ECO:0000313" key="16">
    <source>
        <dbReference type="EMBL" id="KDO76233.1"/>
    </source>
</evidence>
<keyword evidence="8 14" id="KW-0067">ATP-binding</keyword>
<dbReference type="InterPro" id="IPR025777">
    <property type="entry name" value="GMPS_ATP_PPase_dom"/>
</dbReference>
<evidence type="ECO:0000313" key="17">
    <source>
        <dbReference type="Proteomes" id="UP000027120"/>
    </source>
</evidence>
<dbReference type="NCBIfam" id="NF000848">
    <property type="entry name" value="PRK00074.1"/>
    <property type="match status" value="1"/>
</dbReference>
<evidence type="ECO:0000256" key="12">
    <source>
        <dbReference type="ARBA" id="ARBA00044933"/>
    </source>
</evidence>
<evidence type="ECO:0000256" key="10">
    <source>
        <dbReference type="ARBA" id="ARBA00030464"/>
    </source>
</evidence>
<dbReference type="Pfam" id="PF00117">
    <property type="entry name" value="GATase"/>
    <property type="match status" value="1"/>
</dbReference>
<dbReference type="FunFam" id="3.40.50.880:FF:000001">
    <property type="entry name" value="GMP synthase [glutamine-hydrolyzing]"/>
    <property type="match status" value="1"/>
</dbReference>
<dbReference type="PANTHER" id="PTHR11922:SF2">
    <property type="entry name" value="GMP SYNTHASE [GLUTAMINE-HYDROLYZING]"/>
    <property type="match status" value="1"/>
</dbReference>